<dbReference type="EMBL" id="FNQC01000005">
    <property type="protein sequence ID" value="SDZ08745.1"/>
    <property type="molecule type" value="Genomic_DNA"/>
</dbReference>
<evidence type="ECO:0000313" key="2">
    <source>
        <dbReference type="Proteomes" id="UP000199663"/>
    </source>
</evidence>
<comment type="caution">
    <text evidence="1">The sequence shown here is derived from an EMBL/GenBank/DDBJ whole genome shotgun (WGS) entry which is preliminary data.</text>
</comment>
<protein>
    <submittedName>
        <fullName evidence="1">Uncharacterized protein</fullName>
    </submittedName>
</protein>
<organism evidence="1 2">
    <name type="scientific">Rhodonellum ikkaensis</name>
    <dbReference type="NCBI Taxonomy" id="336829"/>
    <lineage>
        <taxon>Bacteria</taxon>
        <taxon>Pseudomonadati</taxon>
        <taxon>Bacteroidota</taxon>
        <taxon>Cytophagia</taxon>
        <taxon>Cytophagales</taxon>
        <taxon>Cytophagaceae</taxon>
        <taxon>Rhodonellum</taxon>
    </lineage>
</organism>
<proteinExistence type="predicted"/>
<evidence type="ECO:0000313" key="1">
    <source>
        <dbReference type="EMBL" id="SDZ08745.1"/>
    </source>
</evidence>
<accession>A0A1H3Q6T7</accession>
<dbReference type="Proteomes" id="UP000199663">
    <property type="component" value="Unassembled WGS sequence"/>
</dbReference>
<name>A0A1H3Q6T7_9BACT</name>
<keyword evidence="2" id="KW-1185">Reference proteome</keyword>
<sequence length="36" mass="4176">MSFVWIAILLLLLTISNFSIPFNLRVSLIYQYTTLA</sequence>
<reference evidence="1 2" key="1">
    <citation type="submission" date="2016-10" db="EMBL/GenBank/DDBJ databases">
        <authorList>
            <person name="Varghese N."/>
            <person name="Submissions S."/>
        </authorList>
    </citation>
    <scope>NUCLEOTIDE SEQUENCE [LARGE SCALE GENOMIC DNA]</scope>
    <source>
        <strain evidence="1 2">DSM 17997</strain>
    </source>
</reference>
<gene>
    <name evidence="1" type="ORF">SAMN05444412_105241</name>
</gene>